<dbReference type="AlphaFoldDB" id="A0A0C9ZFK1"/>
<dbReference type="HOGENOM" id="CLU_2819596_0_0_1"/>
<reference evidence="2" key="2">
    <citation type="submission" date="2015-01" db="EMBL/GenBank/DDBJ databases">
        <title>Evolutionary Origins and Diversification of the Mycorrhizal Mutualists.</title>
        <authorList>
            <consortium name="DOE Joint Genome Institute"/>
            <consortium name="Mycorrhizal Genomics Consortium"/>
            <person name="Kohler A."/>
            <person name="Kuo A."/>
            <person name="Nagy L.G."/>
            <person name="Floudas D."/>
            <person name="Copeland A."/>
            <person name="Barry K.W."/>
            <person name="Cichocki N."/>
            <person name="Veneault-Fourrey C."/>
            <person name="LaButti K."/>
            <person name="Lindquist E.A."/>
            <person name="Lipzen A."/>
            <person name="Lundell T."/>
            <person name="Morin E."/>
            <person name="Murat C."/>
            <person name="Riley R."/>
            <person name="Ohm R."/>
            <person name="Sun H."/>
            <person name="Tunlid A."/>
            <person name="Henrissat B."/>
            <person name="Grigoriev I.V."/>
            <person name="Hibbett D.S."/>
            <person name="Martin F."/>
        </authorList>
    </citation>
    <scope>NUCLEOTIDE SEQUENCE [LARGE SCALE GENOMIC DNA]</scope>
    <source>
        <strain evidence="2">441</strain>
    </source>
</reference>
<keyword evidence="2" id="KW-1185">Reference proteome</keyword>
<protein>
    <submittedName>
        <fullName evidence="1">Uncharacterized protein</fullName>
    </submittedName>
</protein>
<reference evidence="1 2" key="1">
    <citation type="submission" date="2014-04" db="EMBL/GenBank/DDBJ databases">
        <authorList>
            <consortium name="DOE Joint Genome Institute"/>
            <person name="Kuo A."/>
            <person name="Kohler A."/>
            <person name="Costa M.D."/>
            <person name="Nagy L.G."/>
            <person name="Floudas D."/>
            <person name="Copeland A."/>
            <person name="Barry K.W."/>
            <person name="Cichocki N."/>
            <person name="Veneault-Fourrey C."/>
            <person name="LaButti K."/>
            <person name="Lindquist E.A."/>
            <person name="Lipzen A."/>
            <person name="Lundell T."/>
            <person name="Morin E."/>
            <person name="Murat C."/>
            <person name="Sun H."/>
            <person name="Tunlid A."/>
            <person name="Henrissat B."/>
            <person name="Grigoriev I.V."/>
            <person name="Hibbett D.S."/>
            <person name="Martin F."/>
            <person name="Nordberg H.P."/>
            <person name="Cantor M.N."/>
            <person name="Hua S.X."/>
        </authorList>
    </citation>
    <scope>NUCLEOTIDE SEQUENCE [LARGE SCALE GENOMIC DNA]</scope>
    <source>
        <strain evidence="1 2">441</strain>
    </source>
</reference>
<sequence length="67" mass="7624">GFLSDHVCILDPLSSPYGDASGNENFVEYASIEDHHLPNPHIAQTISVQPLRQRNNLWRYAQKLHVL</sequence>
<evidence type="ECO:0000313" key="2">
    <source>
        <dbReference type="Proteomes" id="UP000054018"/>
    </source>
</evidence>
<accession>A0A0C9ZFK1</accession>
<proteinExistence type="predicted"/>
<name>A0A0C9ZFK1_9AGAM</name>
<dbReference type="Proteomes" id="UP000054018">
    <property type="component" value="Unassembled WGS sequence"/>
</dbReference>
<dbReference type="EMBL" id="KN833713">
    <property type="protein sequence ID" value="KIK24734.1"/>
    <property type="molecule type" value="Genomic_DNA"/>
</dbReference>
<feature type="non-terminal residue" evidence="1">
    <location>
        <position position="1"/>
    </location>
</feature>
<gene>
    <name evidence="1" type="ORF">PISMIDRAFT_677808</name>
</gene>
<evidence type="ECO:0000313" key="1">
    <source>
        <dbReference type="EMBL" id="KIK24734.1"/>
    </source>
</evidence>
<organism evidence="1 2">
    <name type="scientific">Pisolithus microcarpus 441</name>
    <dbReference type="NCBI Taxonomy" id="765257"/>
    <lineage>
        <taxon>Eukaryota</taxon>
        <taxon>Fungi</taxon>
        <taxon>Dikarya</taxon>
        <taxon>Basidiomycota</taxon>
        <taxon>Agaricomycotina</taxon>
        <taxon>Agaricomycetes</taxon>
        <taxon>Agaricomycetidae</taxon>
        <taxon>Boletales</taxon>
        <taxon>Sclerodermatineae</taxon>
        <taxon>Pisolithaceae</taxon>
        <taxon>Pisolithus</taxon>
    </lineage>
</organism>